<accession>A0A176S598</accession>
<evidence type="ECO:0000313" key="1">
    <source>
        <dbReference type="EMBL" id="OAD23302.1"/>
    </source>
</evidence>
<reference evidence="1 2" key="1">
    <citation type="submission" date="2016-05" db="EMBL/GenBank/DDBJ databases">
        <title>Single-cell genome of chain-forming Candidatus Thiomargarita nelsonii and comparison to other large sulfur-oxidizing bacteria.</title>
        <authorList>
            <person name="Winkel M."/>
            <person name="Salman V."/>
            <person name="Woyke T."/>
            <person name="Schulz-Vogt H."/>
            <person name="Richter M."/>
            <person name="Flood B."/>
            <person name="Bailey J."/>
            <person name="Amann R."/>
            <person name="Mussmann M."/>
        </authorList>
    </citation>
    <scope>NUCLEOTIDE SEQUENCE [LARGE SCALE GENOMIC DNA]</scope>
    <source>
        <strain evidence="1 2">THI036</strain>
    </source>
</reference>
<proteinExistence type="predicted"/>
<dbReference type="AlphaFoldDB" id="A0A176S598"/>
<dbReference type="EMBL" id="LUTY01000441">
    <property type="protein sequence ID" value="OAD23302.1"/>
    <property type="molecule type" value="Genomic_DNA"/>
</dbReference>
<gene>
    <name evidence="1" type="ORF">THIOM_000869</name>
</gene>
<protein>
    <submittedName>
        <fullName evidence="1">Uncharacterized protein</fullName>
    </submittedName>
</protein>
<organism evidence="1 2">
    <name type="scientific">Candidatus Thiomargarita nelsonii</name>
    <dbReference type="NCBI Taxonomy" id="1003181"/>
    <lineage>
        <taxon>Bacteria</taxon>
        <taxon>Pseudomonadati</taxon>
        <taxon>Pseudomonadota</taxon>
        <taxon>Gammaproteobacteria</taxon>
        <taxon>Thiotrichales</taxon>
        <taxon>Thiotrichaceae</taxon>
        <taxon>Thiomargarita</taxon>
    </lineage>
</organism>
<keyword evidence="2" id="KW-1185">Reference proteome</keyword>
<sequence>MTVTERKAVYYGQVELIPGIVCDGYVLDDDTAVMSERGTADLLGVDQKLLNRMRTNWPPKVLKPFIDEGLSMRTNTVKVVAKNSPYQGRKIVIYDSSIIENLIRFYLLAFANNKLRKNQKHIGERCAVLSASLIKTALDTAIKQACAAIVADTT</sequence>
<evidence type="ECO:0000313" key="2">
    <source>
        <dbReference type="Proteomes" id="UP000076962"/>
    </source>
</evidence>
<name>A0A176S598_9GAMM</name>
<comment type="caution">
    <text evidence="1">The sequence shown here is derived from an EMBL/GenBank/DDBJ whole genome shotgun (WGS) entry which is preliminary data.</text>
</comment>
<dbReference type="Proteomes" id="UP000076962">
    <property type="component" value="Unassembled WGS sequence"/>
</dbReference>